<evidence type="ECO:0000313" key="3">
    <source>
        <dbReference type="EMBL" id="GAK53230.1"/>
    </source>
</evidence>
<dbReference type="Proteomes" id="UP000030700">
    <property type="component" value="Unassembled WGS sequence"/>
</dbReference>
<gene>
    <name evidence="3" type="ORF">U14_04495</name>
</gene>
<dbReference type="InterPro" id="IPR036165">
    <property type="entry name" value="YefM-like_sf"/>
</dbReference>
<dbReference type="InterPro" id="IPR006442">
    <property type="entry name" value="Antitoxin_Phd/YefM"/>
</dbReference>
<dbReference type="Pfam" id="PF02604">
    <property type="entry name" value="PhdYeFM_antitox"/>
    <property type="match status" value="1"/>
</dbReference>
<comment type="similarity">
    <text evidence="1 2">Belongs to the phD/YefM antitoxin family.</text>
</comment>
<evidence type="ECO:0000256" key="1">
    <source>
        <dbReference type="ARBA" id="ARBA00009981"/>
    </source>
</evidence>
<protein>
    <recommendedName>
        <fullName evidence="2">Antitoxin</fullName>
    </recommendedName>
</protein>
<dbReference type="SUPFAM" id="SSF143120">
    <property type="entry name" value="YefM-like"/>
    <property type="match status" value="1"/>
</dbReference>
<dbReference type="EMBL" id="DF820459">
    <property type="protein sequence ID" value="GAK53230.1"/>
    <property type="molecule type" value="Genomic_DNA"/>
</dbReference>
<sequence>MKLSQATKSVGYLQAHAPDMLRELADGASSYIITDGGEARAVMLDIHSYEALQDSLALLKMLTISSQHVREGKISDVDDTFARLRGQLFQEAAQ</sequence>
<comment type="function">
    <text evidence="2">Antitoxin component of a type II toxin-antitoxin (TA) system.</text>
</comment>
<proteinExistence type="inferred from homology"/>
<dbReference type="STRING" id="1499966.U14_04495"/>
<organism evidence="3">
    <name type="scientific">Candidatus Moduliflexus flocculans</name>
    <dbReference type="NCBI Taxonomy" id="1499966"/>
    <lineage>
        <taxon>Bacteria</taxon>
        <taxon>Candidatus Moduliflexota</taxon>
        <taxon>Candidatus Moduliflexia</taxon>
        <taxon>Candidatus Moduliflexales</taxon>
        <taxon>Candidatus Moduliflexaceae</taxon>
    </lineage>
</organism>
<keyword evidence="4" id="KW-1185">Reference proteome</keyword>
<name>A0A0S6W6C0_9BACT</name>
<dbReference type="Gene3D" id="3.40.1620.10">
    <property type="entry name" value="YefM-like domain"/>
    <property type="match status" value="1"/>
</dbReference>
<evidence type="ECO:0000256" key="2">
    <source>
        <dbReference type="RuleBase" id="RU362080"/>
    </source>
</evidence>
<dbReference type="AlphaFoldDB" id="A0A0S6W6C0"/>
<dbReference type="HOGENOM" id="CLU_166037_3_2_0"/>
<accession>A0A0S6W6C0</accession>
<reference evidence="3" key="1">
    <citation type="journal article" date="2015" name="PeerJ">
        <title>First genomic representation of candidate bacterial phylum KSB3 points to enhanced environmental sensing as a trigger of wastewater bulking.</title>
        <authorList>
            <person name="Sekiguchi Y."/>
            <person name="Ohashi A."/>
            <person name="Parks D.H."/>
            <person name="Yamauchi T."/>
            <person name="Tyson G.W."/>
            <person name="Hugenholtz P."/>
        </authorList>
    </citation>
    <scope>NUCLEOTIDE SEQUENCE [LARGE SCALE GENOMIC DNA]</scope>
</reference>
<evidence type="ECO:0000313" key="4">
    <source>
        <dbReference type="Proteomes" id="UP000030700"/>
    </source>
</evidence>